<gene>
    <name evidence="2" type="ORF">QBC38DRAFT_524222</name>
</gene>
<reference evidence="2" key="1">
    <citation type="journal article" date="2023" name="Mol. Phylogenet. Evol.">
        <title>Genome-scale phylogeny and comparative genomics of the fungal order Sordariales.</title>
        <authorList>
            <person name="Hensen N."/>
            <person name="Bonometti L."/>
            <person name="Westerberg I."/>
            <person name="Brannstrom I.O."/>
            <person name="Guillou S."/>
            <person name="Cros-Aarteil S."/>
            <person name="Calhoun S."/>
            <person name="Haridas S."/>
            <person name="Kuo A."/>
            <person name="Mondo S."/>
            <person name="Pangilinan J."/>
            <person name="Riley R."/>
            <person name="LaButti K."/>
            <person name="Andreopoulos B."/>
            <person name="Lipzen A."/>
            <person name="Chen C."/>
            <person name="Yan M."/>
            <person name="Daum C."/>
            <person name="Ng V."/>
            <person name="Clum A."/>
            <person name="Steindorff A."/>
            <person name="Ohm R.A."/>
            <person name="Martin F."/>
            <person name="Silar P."/>
            <person name="Natvig D.O."/>
            <person name="Lalanne C."/>
            <person name="Gautier V."/>
            <person name="Ament-Velasquez S.L."/>
            <person name="Kruys A."/>
            <person name="Hutchinson M.I."/>
            <person name="Powell A.J."/>
            <person name="Barry K."/>
            <person name="Miller A.N."/>
            <person name="Grigoriev I.V."/>
            <person name="Debuchy R."/>
            <person name="Gladieux P."/>
            <person name="Hiltunen Thoren M."/>
            <person name="Johannesson H."/>
        </authorList>
    </citation>
    <scope>NUCLEOTIDE SEQUENCE</scope>
    <source>
        <strain evidence="2">CBS 990.96</strain>
    </source>
</reference>
<keyword evidence="1" id="KW-1133">Transmembrane helix</keyword>
<dbReference type="EMBL" id="MU865615">
    <property type="protein sequence ID" value="KAK4220921.1"/>
    <property type="molecule type" value="Genomic_DNA"/>
</dbReference>
<keyword evidence="1" id="KW-0472">Membrane</keyword>
<evidence type="ECO:0000313" key="2">
    <source>
        <dbReference type="EMBL" id="KAK4220921.1"/>
    </source>
</evidence>
<reference evidence="2" key="2">
    <citation type="submission" date="2023-05" db="EMBL/GenBank/DDBJ databases">
        <authorList>
            <consortium name="Lawrence Berkeley National Laboratory"/>
            <person name="Steindorff A."/>
            <person name="Hensen N."/>
            <person name="Bonometti L."/>
            <person name="Westerberg I."/>
            <person name="Brannstrom I.O."/>
            <person name="Guillou S."/>
            <person name="Cros-Aarteil S."/>
            <person name="Calhoun S."/>
            <person name="Haridas S."/>
            <person name="Kuo A."/>
            <person name="Mondo S."/>
            <person name="Pangilinan J."/>
            <person name="Riley R."/>
            <person name="Labutti K."/>
            <person name="Andreopoulos B."/>
            <person name="Lipzen A."/>
            <person name="Chen C."/>
            <person name="Yanf M."/>
            <person name="Daum C."/>
            <person name="Ng V."/>
            <person name="Clum A."/>
            <person name="Ohm R."/>
            <person name="Martin F."/>
            <person name="Silar P."/>
            <person name="Natvig D."/>
            <person name="Lalanne C."/>
            <person name="Gautier V."/>
            <person name="Ament-Velasquez S.L."/>
            <person name="Kruys A."/>
            <person name="Hutchinson M.I."/>
            <person name="Powell A.J."/>
            <person name="Barry K."/>
            <person name="Miller A.N."/>
            <person name="Grigoriev I.V."/>
            <person name="Debuchy R."/>
            <person name="Gladieux P."/>
            <person name="Thoren M.H."/>
            <person name="Johannesson H."/>
        </authorList>
    </citation>
    <scope>NUCLEOTIDE SEQUENCE</scope>
    <source>
        <strain evidence="2">CBS 990.96</strain>
    </source>
</reference>
<name>A0AAN6YMV5_9PEZI</name>
<accession>A0AAN6YMV5</accession>
<dbReference type="Proteomes" id="UP001301958">
    <property type="component" value="Unassembled WGS sequence"/>
</dbReference>
<evidence type="ECO:0000313" key="3">
    <source>
        <dbReference type="Proteomes" id="UP001301958"/>
    </source>
</evidence>
<keyword evidence="3" id="KW-1185">Reference proteome</keyword>
<sequence>MWPLWKIVAYIHHVGGLSLSCLLLGGGMLIMFGINVLVGRHDSNNTVQLDTPLLLLGKSAIIFRFGSHLNVQFWLAVLGVSFGLWSYGLSGTYTHLFDLWCTWRASDDQGLDYARYLNSQPRASGFGFRGFRFFAFLQHLITALGIIASVGYKFAVVQVNGDAVFHVDEASMGLRLPSTDAFLDDGSTSPWLGDLNPKWRNTTRAFIHNKDQHVEETDNTNHAPGSIIMATQAFCKDDSFEILDFGNIITLEVVMVATRSERQQDFELLISDSANSQGWVRVRTEAPGWFPDSQRGTVVEYRADSSGLLEVQYGESLEQPSRNEIQNQSTPFQQPVMQRFTYNMSLSVAEVTRVVKSGGCAHIKNITFVIHNIGGAAERKQGNGVDVKNQHWITAVIQDHATGPIEGIGVIVRNAMVALAPNLTDYSGYSLGHAPGLPTVSPSNKFAMNKTQPWIIQQLHIEANSTDGGKQWRDNHDCDGWRLKTPPCVLKNWPGVNSSYWEEENILIAMQRLRLNQSGLPDYPYYKGQRFSSRVGSYDKAAWTFILLGIIACLLAVFRVLSGPAQLTSWMGQHVYLALEGKIQKDGTEKLACGRQPAYDLGTVRMEVTEHGLWRYLGYLLWGYLGYLTTWPSGAKLGLNYTGMWVSTM</sequence>
<feature type="transmembrane region" description="Helical" evidence="1">
    <location>
        <begin position="71"/>
        <end position="89"/>
    </location>
</feature>
<proteinExistence type="predicted"/>
<protein>
    <submittedName>
        <fullName evidence="2">Uncharacterized protein</fullName>
    </submittedName>
</protein>
<feature type="transmembrane region" description="Helical" evidence="1">
    <location>
        <begin position="7"/>
        <end position="34"/>
    </location>
</feature>
<evidence type="ECO:0000256" key="1">
    <source>
        <dbReference type="SAM" id="Phobius"/>
    </source>
</evidence>
<feature type="transmembrane region" description="Helical" evidence="1">
    <location>
        <begin position="541"/>
        <end position="561"/>
    </location>
</feature>
<dbReference type="AlphaFoldDB" id="A0AAN6YMV5"/>
<organism evidence="2 3">
    <name type="scientific">Podospora fimiseda</name>
    <dbReference type="NCBI Taxonomy" id="252190"/>
    <lineage>
        <taxon>Eukaryota</taxon>
        <taxon>Fungi</taxon>
        <taxon>Dikarya</taxon>
        <taxon>Ascomycota</taxon>
        <taxon>Pezizomycotina</taxon>
        <taxon>Sordariomycetes</taxon>
        <taxon>Sordariomycetidae</taxon>
        <taxon>Sordariales</taxon>
        <taxon>Podosporaceae</taxon>
        <taxon>Podospora</taxon>
    </lineage>
</organism>
<dbReference type="PROSITE" id="PS51257">
    <property type="entry name" value="PROKAR_LIPOPROTEIN"/>
    <property type="match status" value="1"/>
</dbReference>
<keyword evidence="1" id="KW-0812">Transmembrane</keyword>
<comment type="caution">
    <text evidence="2">The sequence shown here is derived from an EMBL/GenBank/DDBJ whole genome shotgun (WGS) entry which is preliminary data.</text>
</comment>